<dbReference type="Proteomes" id="UP000237347">
    <property type="component" value="Unassembled WGS sequence"/>
</dbReference>
<evidence type="ECO:0000313" key="3">
    <source>
        <dbReference type="EMBL" id="KAK7849556.1"/>
    </source>
</evidence>
<protein>
    <submittedName>
        <fullName evidence="3">Uncharacterized protein</fullName>
    </submittedName>
</protein>
<dbReference type="EMBL" id="PKMF04000733">
    <property type="protein sequence ID" value="KAK7820586.1"/>
    <property type="molecule type" value="Genomic_DNA"/>
</dbReference>
<sequence>MGDPKTTNLRKKGCPNYDKLKQLFAPSTTIGALQISSNTPALDSDEERALEEEMANEGDHTNLEDDDYYTPKGG</sequence>
<evidence type="ECO:0000313" key="4">
    <source>
        <dbReference type="Proteomes" id="UP000237347"/>
    </source>
</evidence>
<comment type="caution">
    <text evidence="3">The sequence shown here is derived from an EMBL/GenBank/DDBJ whole genome shotgun (WGS) entry which is preliminary data.</text>
</comment>
<keyword evidence="4" id="KW-1185">Reference proteome</keyword>
<organism evidence="3 4">
    <name type="scientific">Quercus suber</name>
    <name type="common">Cork oak</name>
    <dbReference type="NCBI Taxonomy" id="58331"/>
    <lineage>
        <taxon>Eukaryota</taxon>
        <taxon>Viridiplantae</taxon>
        <taxon>Streptophyta</taxon>
        <taxon>Embryophyta</taxon>
        <taxon>Tracheophyta</taxon>
        <taxon>Spermatophyta</taxon>
        <taxon>Magnoliopsida</taxon>
        <taxon>eudicotyledons</taxon>
        <taxon>Gunneridae</taxon>
        <taxon>Pentapetalae</taxon>
        <taxon>rosids</taxon>
        <taxon>fabids</taxon>
        <taxon>Fagales</taxon>
        <taxon>Fagaceae</taxon>
        <taxon>Quercus</taxon>
    </lineage>
</organism>
<reference evidence="3" key="3">
    <citation type="submission" date="2023-07" db="EMBL/GenBank/DDBJ databases">
        <title>An improved reference 1 genome and first organelle genomes of Quercus suber.</title>
        <authorList>
            <consortium name="Genosuber Consortium"/>
            <person name="Usie A."/>
            <person name="Serra O."/>
            <person name="Barros P."/>
        </authorList>
    </citation>
    <scope>NUCLEOTIDE SEQUENCE</scope>
    <source>
        <strain evidence="3">HL8</strain>
        <tissue evidence="3">Leaves</tissue>
    </source>
</reference>
<reference evidence="3 4" key="2">
    <citation type="journal article" date="2018" name="Sci. Data">
        <title>The draft genome sequence of cork oak.</title>
        <authorList>
            <person name="Ramos A.M."/>
            <person name="Usie A."/>
            <person name="Barbosa P."/>
            <person name="Barros P.M."/>
            <person name="Capote T."/>
            <person name="Chaves I."/>
            <person name="Simoes F."/>
            <person name="Abreu I."/>
            <person name="Carrasquinho I."/>
            <person name="Faro C."/>
            <person name="Guimaraes J.B."/>
            <person name="Mendonca D."/>
            <person name="Nobrega F."/>
            <person name="Rodrigues L."/>
            <person name="Saibo N.J.M."/>
            <person name="Varela M.C."/>
            <person name="Egas C."/>
            <person name="Matos J."/>
            <person name="Miguel C.M."/>
            <person name="Oliveira M.M."/>
            <person name="Ricardo C.P."/>
            <person name="Goncalves S."/>
        </authorList>
    </citation>
    <scope>NUCLEOTIDE SEQUENCE [LARGE SCALE GENOMIC DNA]</scope>
    <source>
        <strain evidence="4">cv. HL8</strain>
        <strain evidence="3">HL8</strain>
    </source>
</reference>
<feature type="compositionally biased region" description="Acidic residues" evidence="1">
    <location>
        <begin position="43"/>
        <end position="56"/>
    </location>
</feature>
<gene>
    <name evidence="3" type="ORF">CFP56_002781</name>
    <name evidence="2" type="ORF">CFP56_038690</name>
</gene>
<evidence type="ECO:0000313" key="2">
    <source>
        <dbReference type="EMBL" id="KAK7820586.1"/>
    </source>
</evidence>
<reference evidence="3" key="1">
    <citation type="submission" date="2017-12" db="EMBL/GenBank/DDBJ databases">
        <authorList>
            <person name="Barbosa P."/>
            <person name="Usie A."/>
            <person name="Ramos A.M."/>
        </authorList>
    </citation>
    <scope>NUCLEOTIDE SEQUENCE</scope>
    <source>
        <strain evidence="3">HL8</strain>
        <tissue evidence="3">Leaves</tissue>
    </source>
</reference>
<proteinExistence type="predicted"/>
<name>A0AAW0LEZ8_QUESU</name>
<dbReference type="AlphaFoldDB" id="A0AAW0LEZ8"/>
<feature type="region of interest" description="Disordered" evidence="1">
    <location>
        <begin position="35"/>
        <end position="74"/>
    </location>
</feature>
<accession>A0AAW0LEZ8</accession>
<evidence type="ECO:0000256" key="1">
    <source>
        <dbReference type="SAM" id="MobiDB-lite"/>
    </source>
</evidence>
<dbReference type="EMBL" id="PKMF04000112">
    <property type="protein sequence ID" value="KAK7849556.1"/>
    <property type="molecule type" value="Genomic_DNA"/>
</dbReference>